<sequence length="503" mass="57238">MFALMLTSSITTVLLMVTSAALAWVAYEIYSQNKRRSKEIAVDGLLEPPTPVRIPIIGHLHLMGGYEVPYQAFSFLGKKYGDIVKLQLGNVKCVVVNGQKNIKEALVTKGHHFDSRPNFQRYQQLFSGNKENSLAFCDWSDTQKTRRDMLKAHTFPRAFTNNFSSLESLISSGTRSATSEIKPGEVTHLKPIILKHCANIFLSHFCSKHFSTTDENFSEMVENFDEIFYEVNQGYAADFLPFLMPFHRKNLERMNLLAHKIRRFVEDEVVEDRFDDLDVESEPNDYLESLIRNVRGGETPSLPWDTALFALEDILGGHSAVGNFLVKVFAFLVNEPDVQRKIQKEIDEVVGGDREVTIGDRPRMPYTEATVYEAIRLIASPIVPRVANQDSSIDGYRIENGTVLFLNNYDLSMSDQLWEQPGKFLPERFVKEGRLIKPEHFLPFGGGRRSCMGYKMVQLVAFGILGGFLQNFTVLPVDNETYRVPIGSLALTKDTFKFRFARR</sequence>
<evidence type="ECO:0008006" key="11">
    <source>
        <dbReference type="Google" id="ProtNLM"/>
    </source>
</evidence>
<feature type="signal peptide" evidence="8">
    <location>
        <begin position="1"/>
        <end position="23"/>
    </location>
</feature>
<evidence type="ECO:0000256" key="5">
    <source>
        <dbReference type="ARBA" id="ARBA00023004"/>
    </source>
</evidence>
<evidence type="ECO:0000256" key="2">
    <source>
        <dbReference type="ARBA" id="ARBA00010617"/>
    </source>
</evidence>
<evidence type="ECO:0000256" key="8">
    <source>
        <dbReference type="SAM" id="SignalP"/>
    </source>
</evidence>
<evidence type="ECO:0000313" key="9">
    <source>
        <dbReference type="EMBL" id="KAJ8984174.1"/>
    </source>
</evidence>
<dbReference type="InterPro" id="IPR001128">
    <property type="entry name" value="Cyt_P450"/>
</dbReference>
<keyword evidence="3 7" id="KW-0479">Metal-binding</keyword>
<keyword evidence="6 7" id="KW-0503">Monooxygenase</keyword>
<feature type="chain" id="PRO_5047284468" description="Cytochrome P450" evidence="8">
    <location>
        <begin position="24"/>
        <end position="503"/>
    </location>
</feature>
<keyword evidence="7" id="KW-0349">Heme</keyword>
<name>A0ABQ9K2U7_9CUCU</name>
<evidence type="ECO:0000256" key="3">
    <source>
        <dbReference type="ARBA" id="ARBA00022723"/>
    </source>
</evidence>
<dbReference type="Gene3D" id="1.10.630.10">
    <property type="entry name" value="Cytochrome P450"/>
    <property type="match status" value="1"/>
</dbReference>
<evidence type="ECO:0000313" key="10">
    <source>
        <dbReference type="Proteomes" id="UP001162164"/>
    </source>
</evidence>
<dbReference type="Proteomes" id="UP001162164">
    <property type="component" value="Unassembled WGS sequence"/>
</dbReference>
<reference evidence="9" key="1">
    <citation type="journal article" date="2023" name="Insect Mol. Biol.">
        <title>Genome sequencing provides insights into the evolution of gene families encoding plant cell wall-degrading enzymes in longhorned beetles.</title>
        <authorList>
            <person name="Shin N.R."/>
            <person name="Okamura Y."/>
            <person name="Kirsch R."/>
            <person name="Pauchet Y."/>
        </authorList>
    </citation>
    <scope>NUCLEOTIDE SEQUENCE</scope>
    <source>
        <strain evidence="9">MMC_N1</strain>
    </source>
</reference>
<accession>A0ABQ9K2U7</accession>
<comment type="cofactor">
    <cofactor evidence="1">
        <name>heme</name>
        <dbReference type="ChEBI" id="CHEBI:30413"/>
    </cofactor>
</comment>
<evidence type="ECO:0000256" key="1">
    <source>
        <dbReference type="ARBA" id="ARBA00001971"/>
    </source>
</evidence>
<keyword evidence="4 7" id="KW-0560">Oxidoreductase</keyword>
<evidence type="ECO:0000256" key="4">
    <source>
        <dbReference type="ARBA" id="ARBA00023002"/>
    </source>
</evidence>
<dbReference type="PANTHER" id="PTHR24303">
    <property type="entry name" value="HEME-BINDING MONOOXYGENASE FAMILY"/>
    <property type="match status" value="1"/>
</dbReference>
<dbReference type="InterPro" id="IPR036396">
    <property type="entry name" value="Cyt_P450_sf"/>
</dbReference>
<keyword evidence="10" id="KW-1185">Reference proteome</keyword>
<dbReference type="Pfam" id="PF00067">
    <property type="entry name" value="p450"/>
    <property type="match status" value="1"/>
</dbReference>
<dbReference type="PANTHER" id="PTHR24303:SF27">
    <property type="entry name" value="CYTOCHROME P450 307B1"/>
    <property type="match status" value="1"/>
</dbReference>
<dbReference type="PRINTS" id="PR00385">
    <property type="entry name" value="P450"/>
</dbReference>
<comment type="similarity">
    <text evidence="2 7">Belongs to the cytochrome P450 family.</text>
</comment>
<proteinExistence type="inferred from homology"/>
<gene>
    <name evidence="9" type="ORF">NQ317_017827</name>
</gene>
<dbReference type="SUPFAM" id="SSF48264">
    <property type="entry name" value="Cytochrome P450"/>
    <property type="match status" value="1"/>
</dbReference>
<evidence type="ECO:0000256" key="7">
    <source>
        <dbReference type="RuleBase" id="RU000461"/>
    </source>
</evidence>
<dbReference type="EMBL" id="JAPWTJ010000045">
    <property type="protein sequence ID" value="KAJ8984174.1"/>
    <property type="molecule type" value="Genomic_DNA"/>
</dbReference>
<dbReference type="InterPro" id="IPR017972">
    <property type="entry name" value="Cyt_P450_CS"/>
</dbReference>
<dbReference type="PRINTS" id="PR00463">
    <property type="entry name" value="EP450I"/>
</dbReference>
<dbReference type="PROSITE" id="PS00086">
    <property type="entry name" value="CYTOCHROME_P450"/>
    <property type="match status" value="1"/>
</dbReference>
<dbReference type="InterPro" id="IPR002401">
    <property type="entry name" value="Cyt_P450_E_grp-I"/>
</dbReference>
<keyword evidence="5 7" id="KW-0408">Iron</keyword>
<comment type="caution">
    <text evidence="9">The sequence shown here is derived from an EMBL/GenBank/DDBJ whole genome shotgun (WGS) entry which is preliminary data.</text>
</comment>
<dbReference type="CDD" id="cd20617">
    <property type="entry name" value="CYP1_2-like"/>
    <property type="match status" value="1"/>
</dbReference>
<keyword evidence="8" id="KW-0732">Signal</keyword>
<evidence type="ECO:0000256" key="6">
    <source>
        <dbReference type="ARBA" id="ARBA00023033"/>
    </source>
</evidence>
<organism evidence="9 10">
    <name type="scientific">Molorchus minor</name>
    <dbReference type="NCBI Taxonomy" id="1323400"/>
    <lineage>
        <taxon>Eukaryota</taxon>
        <taxon>Metazoa</taxon>
        <taxon>Ecdysozoa</taxon>
        <taxon>Arthropoda</taxon>
        <taxon>Hexapoda</taxon>
        <taxon>Insecta</taxon>
        <taxon>Pterygota</taxon>
        <taxon>Neoptera</taxon>
        <taxon>Endopterygota</taxon>
        <taxon>Coleoptera</taxon>
        <taxon>Polyphaga</taxon>
        <taxon>Cucujiformia</taxon>
        <taxon>Chrysomeloidea</taxon>
        <taxon>Cerambycidae</taxon>
        <taxon>Lamiinae</taxon>
        <taxon>Monochamini</taxon>
        <taxon>Molorchus</taxon>
    </lineage>
</organism>
<protein>
    <recommendedName>
        <fullName evidence="11">Cytochrome P450</fullName>
    </recommendedName>
</protein>